<comment type="function">
    <text evidence="1">Secreted metalloproteinase that allows assimilation of proteinaceous substrates.</text>
</comment>
<proteinExistence type="inferred from homology"/>
<protein>
    <submittedName>
        <fullName evidence="12">Metalloprotease 1</fullName>
    </submittedName>
</protein>
<feature type="signal peptide" evidence="10">
    <location>
        <begin position="1"/>
        <end position="17"/>
    </location>
</feature>
<dbReference type="Gene3D" id="3.40.390.10">
    <property type="entry name" value="Collagenase (Catalytic Domain)"/>
    <property type="match status" value="1"/>
</dbReference>
<dbReference type="CDD" id="cd04275">
    <property type="entry name" value="ZnMc_pappalysin_like"/>
    <property type="match status" value="1"/>
</dbReference>
<keyword evidence="3" id="KW-0645">Protease</keyword>
<dbReference type="GO" id="GO:0006508">
    <property type="term" value="P:proteolysis"/>
    <property type="evidence" value="ECO:0007669"/>
    <property type="project" value="UniProtKB-KW"/>
</dbReference>
<dbReference type="OrthoDB" id="536211at2759"/>
<dbReference type="InterPro" id="IPR008754">
    <property type="entry name" value="Peptidase_M43"/>
</dbReference>
<dbReference type="GO" id="GO:0046872">
    <property type="term" value="F:metal ion binding"/>
    <property type="evidence" value="ECO:0007669"/>
    <property type="project" value="UniProtKB-KW"/>
</dbReference>
<accession>A0A179G874</accession>
<keyword evidence="13" id="KW-1185">Reference proteome</keyword>
<evidence type="ECO:0000256" key="3">
    <source>
        <dbReference type="ARBA" id="ARBA00022670"/>
    </source>
</evidence>
<dbReference type="Proteomes" id="UP000078397">
    <property type="component" value="Unassembled WGS sequence"/>
</dbReference>
<evidence type="ECO:0000256" key="1">
    <source>
        <dbReference type="ARBA" id="ARBA00003174"/>
    </source>
</evidence>
<evidence type="ECO:0000256" key="4">
    <source>
        <dbReference type="ARBA" id="ARBA00022723"/>
    </source>
</evidence>
<dbReference type="GeneID" id="28845388"/>
<evidence type="ECO:0000256" key="8">
    <source>
        <dbReference type="ARBA" id="ARBA00023049"/>
    </source>
</evidence>
<dbReference type="GO" id="GO:0008237">
    <property type="term" value="F:metallopeptidase activity"/>
    <property type="evidence" value="ECO:0007669"/>
    <property type="project" value="UniProtKB-KW"/>
</dbReference>
<dbReference type="AlphaFoldDB" id="A0A179G874"/>
<name>A0A179G874_METCM</name>
<dbReference type="Pfam" id="PF05572">
    <property type="entry name" value="Peptidase_M43"/>
    <property type="match status" value="1"/>
</dbReference>
<evidence type="ECO:0000313" key="12">
    <source>
        <dbReference type="EMBL" id="OAQ74006.1"/>
    </source>
</evidence>
<keyword evidence="6" id="KW-0378">Hydrolase</keyword>
<evidence type="ECO:0000259" key="11">
    <source>
        <dbReference type="Pfam" id="PF05572"/>
    </source>
</evidence>
<comment type="caution">
    <text evidence="12">The sequence shown here is derived from an EMBL/GenBank/DDBJ whole genome shotgun (WGS) entry which is preliminary data.</text>
</comment>
<organism evidence="12 13">
    <name type="scientific">Pochonia chlamydosporia 170</name>
    <dbReference type="NCBI Taxonomy" id="1380566"/>
    <lineage>
        <taxon>Eukaryota</taxon>
        <taxon>Fungi</taxon>
        <taxon>Dikarya</taxon>
        <taxon>Ascomycota</taxon>
        <taxon>Pezizomycotina</taxon>
        <taxon>Sordariomycetes</taxon>
        <taxon>Hypocreomycetidae</taxon>
        <taxon>Hypocreales</taxon>
        <taxon>Clavicipitaceae</taxon>
        <taxon>Pochonia</taxon>
    </lineage>
</organism>
<comment type="similarity">
    <text evidence="2">Belongs to the peptidase M43B family.</text>
</comment>
<dbReference type="STRING" id="1380566.A0A179G874"/>
<keyword evidence="9" id="KW-1015">Disulfide bond</keyword>
<keyword evidence="7" id="KW-0862">Zinc</keyword>
<keyword evidence="4" id="KW-0479">Metal-binding</keyword>
<evidence type="ECO:0000256" key="6">
    <source>
        <dbReference type="ARBA" id="ARBA00022801"/>
    </source>
</evidence>
<sequence>MLITSFILSSFVVLAIARLQGPKAGSNKDTALICDVGEPTKAFLEQAGSFQIAEQRVNSQNMLAAGSIGVKVYYHVVAIDDTEELGYIPEKTIRKQHAVINAAFRGSGINFVFQSLDYTINPAWSMSYNDTEMRTKLRKGRYQDLNLYFTQQLTNGGFYLLGRCTLPTNAPEGTLAFNMDGCNVHGDTLPDGVFLGGSKGYTAVHEIGHWFGLLHTFQGGCYGSGDFVDDTPAQAQANYICPTEFPDTCVGDDFPGLDPINNFMDFSDDKCKNTFTVGQINRMKSFWNLWRKDT</sequence>
<evidence type="ECO:0000313" key="13">
    <source>
        <dbReference type="Proteomes" id="UP000078397"/>
    </source>
</evidence>
<evidence type="ECO:0000256" key="9">
    <source>
        <dbReference type="ARBA" id="ARBA00023157"/>
    </source>
</evidence>
<evidence type="ECO:0000256" key="5">
    <source>
        <dbReference type="ARBA" id="ARBA00022729"/>
    </source>
</evidence>
<dbReference type="SUPFAM" id="SSF55486">
    <property type="entry name" value="Metalloproteases ('zincins'), catalytic domain"/>
    <property type="match status" value="1"/>
</dbReference>
<dbReference type="PANTHER" id="PTHR47466">
    <property type="match status" value="1"/>
</dbReference>
<evidence type="ECO:0000256" key="10">
    <source>
        <dbReference type="SAM" id="SignalP"/>
    </source>
</evidence>
<dbReference type="RefSeq" id="XP_018150089.1">
    <property type="nucleotide sequence ID" value="XM_018281394.1"/>
</dbReference>
<reference evidence="12 13" key="1">
    <citation type="journal article" date="2016" name="PLoS Pathog.">
        <title>Biosynthesis of antibiotic leucinostatins in bio-control fungus Purpureocillium lilacinum and their inhibition on phytophthora revealed by genome mining.</title>
        <authorList>
            <person name="Wang G."/>
            <person name="Liu Z."/>
            <person name="Lin R."/>
            <person name="Li E."/>
            <person name="Mao Z."/>
            <person name="Ling J."/>
            <person name="Yang Y."/>
            <person name="Yin W.B."/>
            <person name="Xie B."/>
        </authorList>
    </citation>
    <scope>NUCLEOTIDE SEQUENCE [LARGE SCALE GENOMIC DNA]</scope>
    <source>
        <strain evidence="12">170</strain>
    </source>
</reference>
<keyword evidence="8 12" id="KW-0482">Metalloprotease</keyword>
<feature type="domain" description="Peptidase M43 pregnancy-associated plasma-A" evidence="11">
    <location>
        <begin position="197"/>
        <end position="286"/>
    </location>
</feature>
<keyword evidence="5 10" id="KW-0732">Signal</keyword>
<evidence type="ECO:0000256" key="2">
    <source>
        <dbReference type="ARBA" id="ARBA00008721"/>
    </source>
</evidence>
<feature type="chain" id="PRO_5008102400" evidence="10">
    <location>
        <begin position="18"/>
        <end position="294"/>
    </location>
</feature>
<dbReference type="EMBL" id="LSBJ02000001">
    <property type="protein sequence ID" value="OAQ74006.1"/>
    <property type="molecule type" value="Genomic_DNA"/>
</dbReference>
<dbReference type="InterPro" id="IPR024079">
    <property type="entry name" value="MetalloPept_cat_dom_sf"/>
</dbReference>
<dbReference type="PANTHER" id="PTHR47466:SF1">
    <property type="entry name" value="METALLOPROTEASE MEP1 (AFU_ORTHOLOGUE AFUA_1G07730)-RELATED"/>
    <property type="match status" value="1"/>
</dbReference>
<gene>
    <name evidence="12" type="ORF">VFPPC_01598</name>
</gene>
<evidence type="ECO:0000256" key="7">
    <source>
        <dbReference type="ARBA" id="ARBA00022833"/>
    </source>
</evidence>
<dbReference type="KEGG" id="pchm:VFPPC_01598"/>